<accession>A0A1H6V9T7</accession>
<dbReference type="PANTHER" id="PTHR43280">
    <property type="entry name" value="ARAC-FAMILY TRANSCRIPTIONAL REGULATOR"/>
    <property type="match status" value="1"/>
</dbReference>
<evidence type="ECO:0000256" key="3">
    <source>
        <dbReference type="ARBA" id="ARBA00023163"/>
    </source>
</evidence>
<evidence type="ECO:0000256" key="1">
    <source>
        <dbReference type="ARBA" id="ARBA00023015"/>
    </source>
</evidence>
<keyword evidence="3" id="KW-0804">Transcription</keyword>
<dbReference type="InterPro" id="IPR018060">
    <property type="entry name" value="HTH_AraC"/>
</dbReference>
<dbReference type="AlphaFoldDB" id="A0A1H6V9T7"/>
<reference evidence="5 6" key="1">
    <citation type="submission" date="2016-10" db="EMBL/GenBank/DDBJ databases">
        <authorList>
            <person name="de Groot N.N."/>
        </authorList>
    </citation>
    <scope>NUCLEOTIDE SEQUENCE [LARGE SCALE GENOMIC DNA]</scope>
    <source>
        <strain evidence="5 6">DSM 19938</strain>
    </source>
</reference>
<evidence type="ECO:0000259" key="4">
    <source>
        <dbReference type="PROSITE" id="PS01124"/>
    </source>
</evidence>
<dbReference type="InterPro" id="IPR009057">
    <property type="entry name" value="Homeodomain-like_sf"/>
</dbReference>
<keyword evidence="1" id="KW-0805">Transcription regulation</keyword>
<dbReference type="PANTHER" id="PTHR43280:SF32">
    <property type="entry name" value="TRANSCRIPTIONAL REGULATORY PROTEIN"/>
    <property type="match status" value="1"/>
</dbReference>
<dbReference type="GO" id="GO:0043565">
    <property type="term" value="F:sequence-specific DNA binding"/>
    <property type="evidence" value="ECO:0007669"/>
    <property type="project" value="InterPro"/>
</dbReference>
<evidence type="ECO:0000313" key="6">
    <source>
        <dbReference type="Proteomes" id="UP000199532"/>
    </source>
</evidence>
<dbReference type="PROSITE" id="PS01124">
    <property type="entry name" value="HTH_ARAC_FAMILY_2"/>
    <property type="match status" value="1"/>
</dbReference>
<evidence type="ECO:0000313" key="5">
    <source>
        <dbReference type="EMBL" id="SEJ01363.1"/>
    </source>
</evidence>
<name>A0A1H6V9T7_9BACT</name>
<dbReference type="OrthoDB" id="931734at2"/>
<dbReference type="Proteomes" id="UP000199532">
    <property type="component" value="Unassembled WGS sequence"/>
</dbReference>
<dbReference type="SUPFAM" id="SSF46689">
    <property type="entry name" value="Homeodomain-like"/>
    <property type="match status" value="1"/>
</dbReference>
<dbReference type="STRING" id="408657.SAMN04487995_3033"/>
<evidence type="ECO:0000256" key="2">
    <source>
        <dbReference type="ARBA" id="ARBA00023125"/>
    </source>
</evidence>
<keyword evidence="2 5" id="KW-0238">DNA-binding</keyword>
<sequence>MEAADTFDIDILIEKEIKDSFYIGQSKNLTIENSEILRADYNRIFLISEGNGTLYVDDRALEISGKEMFLIGKGQVFSFEKFSVLTGYELIFGDCFWEKTPASANNCKAILFNNISGNQNLKIPAEKFPEFSFLFETLFTEFCGDDYINKPDALAAYLKIIMIKTGNLNKLLSEAADDFDNKLYNKFLNLVAKKYYEIHGVSEYARQLNISARKLSEICKQHNGKGPKDIINNQLITEAKRALQFTKKPVKEIAFDLDFATAEQFSHFFKKYTQLSPQQYRSGFVKIGM</sequence>
<keyword evidence="6" id="KW-1185">Reference proteome</keyword>
<feature type="domain" description="HTH araC/xylS-type" evidence="4">
    <location>
        <begin position="185"/>
        <end position="283"/>
    </location>
</feature>
<dbReference type="GO" id="GO:0003700">
    <property type="term" value="F:DNA-binding transcription factor activity"/>
    <property type="evidence" value="ECO:0007669"/>
    <property type="project" value="InterPro"/>
</dbReference>
<dbReference type="EMBL" id="FNXY01000004">
    <property type="protein sequence ID" value="SEJ01363.1"/>
    <property type="molecule type" value="Genomic_DNA"/>
</dbReference>
<dbReference type="SMART" id="SM00342">
    <property type="entry name" value="HTH_ARAC"/>
    <property type="match status" value="1"/>
</dbReference>
<gene>
    <name evidence="5" type="ORF">SAMN04487995_3033</name>
</gene>
<proteinExistence type="predicted"/>
<dbReference type="Gene3D" id="1.10.10.60">
    <property type="entry name" value="Homeodomain-like"/>
    <property type="match status" value="1"/>
</dbReference>
<dbReference type="Pfam" id="PF12833">
    <property type="entry name" value="HTH_18"/>
    <property type="match status" value="1"/>
</dbReference>
<protein>
    <submittedName>
        <fullName evidence="5">AraC-type DNA-binding protein</fullName>
    </submittedName>
</protein>
<organism evidence="5 6">
    <name type="scientific">Dyadobacter koreensis</name>
    <dbReference type="NCBI Taxonomy" id="408657"/>
    <lineage>
        <taxon>Bacteria</taxon>
        <taxon>Pseudomonadati</taxon>
        <taxon>Bacteroidota</taxon>
        <taxon>Cytophagia</taxon>
        <taxon>Cytophagales</taxon>
        <taxon>Spirosomataceae</taxon>
        <taxon>Dyadobacter</taxon>
    </lineage>
</organism>
<dbReference type="RefSeq" id="WP_090336195.1">
    <property type="nucleotide sequence ID" value="NZ_FNXY01000004.1"/>
</dbReference>